<accession>A0A967KAJ0</accession>
<dbReference type="RefSeq" id="WP_167226228.1">
    <property type="nucleotide sequence ID" value="NZ_JAAQPH010000011.1"/>
</dbReference>
<reference evidence="2" key="1">
    <citation type="submission" date="2020-03" db="EMBL/GenBank/DDBJ databases">
        <title>Genome of Pelagibius litoralis DSM 21314T.</title>
        <authorList>
            <person name="Wang G."/>
        </authorList>
    </citation>
    <scope>NUCLEOTIDE SEQUENCE</scope>
    <source>
        <strain evidence="2">DSM 21314</strain>
    </source>
</reference>
<dbReference type="InterPro" id="IPR022243">
    <property type="entry name" value="DUF3768"/>
</dbReference>
<organism evidence="2 3">
    <name type="scientific">Pelagibius litoralis</name>
    <dbReference type="NCBI Taxonomy" id="374515"/>
    <lineage>
        <taxon>Bacteria</taxon>
        <taxon>Pseudomonadati</taxon>
        <taxon>Pseudomonadota</taxon>
        <taxon>Alphaproteobacteria</taxon>
        <taxon>Rhodospirillales</taxon>
        <taxon>Rhodovibrionaceae</taxon>
        <taxon>Pelagibius</taxon>
    </lineage>
</organism>
<name>A0A967KAJ0_9PROT</name>
<dbReference type="Proteomes" id="UP000761264">
    <property type="component" value="Unassembled WGS sequence"/>
</dbReference>
<keyword evidence="3" id="KW-1185">Reference proteome</keyword>
<feature type="region of interest" description="Disordered" evidence="1">
    <location>
        <begin position="25"/>
        <end position="46"/>
    </location>
</feature>
<feature type="compositionally biased region" description="Polar residues" evidence="1">
    <location>
        <begin position="25"/>
        <end position="39"/>
    </location>
</feature>
<dbReference type="Pfam" id="PF12599">
    <property type="entry name" value="DUF3768"/>
    <property type="match status" value="1"/>
</dbReference>
<dbReference type="EMBL" id="JAAQPH010000011">
    <property type="protein sequence ID" value="NIA69884.1"/>
    <property type="molecule type" value="Genomic_DNA"/>
</dbReference>
<evidence type="ECO:0000313" key="2">
    <source>
        <dbReference type="EMBL" id="NIA69884.1"/>
    </source>
</evidence>
<protein>
    <submittedName>
        <fullName evidence="2">DUF3768 domain-containing protein</fullName>
    </submittedName>
</protein>
<proteinExistence type="predicted"/>
<comment type="caution">
    <text evidence="2">The sequence shown here is derived from an EMBL/GenBank/DDBJ whole genome shotgun (WGS) entry which is preliminary data.</text>
</comment>
<evidence type="ECO:0000313" key="3">
    <source>
        <dbReference type="Proteomes" id="UP000761264"/>
    </source>
</evidence>
<gene>
    <name evidence="2" type="ORF">HBA54_14865</name>
</gene>
<dbReference type="AlphaFoldDB" id="A0A967KAJ0"/>
<evidence type="ECO:0000256" key="1">
    <source>
        <dbReference type="SAM" id="MobiDB-lite"/>
    </source>
</evidence>
<sequence length="63" mass="7007">MPKGLDRDCAERTSAFEGFGLSLTRSGYRNSNLSQQSPDPSDPARTKRVLTVMLAEEFDKATR</sequence>